<feature type="region of interest" description="Disordered" evidence="1">
    <location>
        <begin position="209"/>
        <end position="242"/>
    </location>
</feature>
<dbReference type="InterPro" id="IPR029058">
    <property type="entry name" value="AB_hydrolase_fold"/>
</dbReference>
<organism evidence="2 3">
    <name type="scientific">Ramalina farinacea</name>
    <dbReference type="NCBI Taxonomy" id="258253"/>
    <lineage>
        <taxon>Eukaryota</taxon>
        <taxon>Fungi</taxon>
        <taxon>Dikarya</taxon>
        <taxon>Ascomycota</taxon>
        <taxon>Pezizomycotina</taxon>
        <taxon>Lecanoromycetes</taxon>
        <taxon>OSLEUM clade</taxon>
        <taxon>Lecanoromycetidae</taxon>
        <taxon>Lecanorales</taxon>
        <taxon>Lecanorineae</taxon>
        <taxon>Ramalinaceae</taxon>
        <taxon>Ramalina</taxon>
    </lineage>
</organism>
<comment type="caution">
    <text evidence="2">The sequence shown here is derived from an EMBL/GenBank/DDBJ whole genome shotgun (WGS) entry which is preliminary data.</text>
</comment>
<gene>
    <name evidence="2" type="ORF">OHK93_008558</name>
</gene>
<dbReference type="Proteomes" id="UP001161017">
    <property type="component" value="Unassembled WGS sequence"/>
</dbReference>
<dbReference type="SUPFAM" id="SSF53474">
    <property type="entry name" value="alpha/beta-Hydrolases"/>
    <property type="match status" value="1"/>
</dbReference>
<evidence type="ECO:0000313" key="3">
    <source>
        <dbReference type="Proteomes" id="UP001161017"/>
    </source>
</evidence>
<dbReference type="PANTHER" id="PTHR47842">
    <property type="entry name" value="EXPRESSED PROTEIN"/>
    <property type="match status" value="1"/>
</dbReference>
<feature type="compositionally biased region" description="Low complexity" evidence="1">
    <location>
        <begin position="209"/>
        <end position="218"/>
    </location>
</feature>
<proteinExistence type="predicted"/>
<sequence>MMHRTLLLCFIHGFKGGDDTFATFPEDLRALVSHALPSVSVKTVTYPKFETRGDLNECVGRFREWLQNKVIDLEVAASIPSPTIDPSVHTILIGHSMGGIVAAETLLAIASESPIPSSSPADSSTLNSSTDPLPSTAAHSDPATSPDNSNHSSFMFPYISGILAFDTPYLGICPGVIAHGAETHYKTASTYYNTLSDVAGVFGWGAGGSPSSSKSAPSTPNLAKSNDKLASQQQGAEAMTASMTASSQDAAATPTWQRWGKYAMFAGAAGAVAAGGAAAYLKRDRISEGWTWMGSHLEFVGCLAKAEELKSRLDRIVALNRERGIGFADLVTVLGKSAASATAAGSGGGRKPPTRLAGGFVEIGGDSSSGERTVAASQRTFCTIPRSERNRRYFEPSRNDVAKDETEAHMTMFERKANSGYFALADRARTLISEWVEPSEWYQSSEPLPREDEETFEEGLMMDVDLGEGDAEDKKAWAGEEPVIVDRAP</sequence>
<feature type="region of interest" description="Disordered" evidence="1">
    <location>
        <begin position="114"/>
        <end position="148"/>
    </location>
</feature>
<reference evidence="2" key="1">
    <citation type="journal article" date="2023" name="Genome Biol. Evol.">
        <title>First Whole Genome Sequence and Flow Cytometry Genome Size Data for the Lichen-Forming Fungus Ramalina farinacea (Ascomycota).</title>
        <authorList>
            <person name="Llewellyn T."/>
            <person name="Mian S."/>
            <person name="Hill R."/>
            <person name="Leitch I.J."/>
            <person name="Gaya E."/>
        </authorList>
    </citation>
    <scope>NUCLEOTIDE SEQUENCE</scope>
    <source>
        <strain evidence="2">LIQ254RAFAR</strain>
    </source>
</reference>
<dbReference type="PANTHER" id="PTHR47842:SF1">
    <property type="entry name" value="DUF676 DOMAIN-CONTAINING PROTEIN"/>
    <property type="match status" value="1"/>
</dbReference>
<dbReference type="Gene3D" id="3.40.50.1820">
    <property type="entry name" value="alpha/beta hydrolase"/>
    <property type="match status" value="1"/>
</dbReference>
<keyword evidence="3" id="KW-1185">Reference proteome</keyword>
<feature type="compositionally biased region" description="Polar residues" evidence="1">
    <location>
        <begin position="219"/>
        <end position="235"/>
    </location>
</feature>
<evidence type="ECO:0000313" key="2">
    <source>
        <dbReference type="EMBL" id="MDI1489280.1"/>
    </source>
</evidence>
<feature type="region of interest" description="Disordered" evidence="1">
    <location>
        <begin position="470"/>
        <end position="489"/>
    </location>
</feature>
<accession>A0AA43QMN5</accession>
<name>A0AA43QMN5_9LECA</name>
<evidence type="ECO:0008006" key="4">
    <source>
        <dbReference type="Google" id="ProtNLM"/>
    </source>
</evidence>
<dbReference type="AlphaFoldDB" id="A0AA43QMN5"/>
<feature type="compositionally biased region" description="Low complexity" evidence="1">
    <location>
        <begin position="114"/>
        <end position="129"/>
    </location>
</feature>
<dbReference type="EMBL" id="JAPUFD010000009">
    <property type="protein sequence ID" value="MDI1489280.1"/>
    <property type="molecule type" value="Genomic_DNA"/>
</dbReference>
<evidence type="ECO:0000256" key="1">
    <source>
        <dbReference type="SAM" id="MobiDB-lite"/>
    </source>
</evidence>
<protein>
    <recommendedName>
        <fullName evidence="4">DUF676 domain-containing protein</fullName>
    </recommendedName>
</protein>